<feature type="transmembrane region" description="Helical" evidence="1">
    <location>
        <begin position="91"/>
        <end position="111"/>
    </location>
</feature>
<evidence type="ECO:0000256" key="1">
    <source>
        <dbReference type="SAM" id="Phobius"/>
    </source>
</evidence>
<organism evidence="2 3">
    <name type="scientific">Edaphochlamys debaryana</name>
    <dbReference type="NCBI Taxonomy" id="47281"/>
    <lineage>
        <taxon>Eukaryota</taxon>
        <taxon>Viridiplantae</taxon>
        <taxon>Chlorophyta</taxon>
        <taxon>core chlorophytes</taxon>
        <taxon>Chlorophyceae</taxon>
        <taxon>CS clade</taxon>
        <taxon>Chlamydomonadales</taxon>
        <taxon>Chlamydomonadales incertae sedis</taxon>
        <taxon>Edaphochlamys</taxon>
    </lineage>
</organism>
<feature type="transmembrane region" description="Helical" evidence="1">
    <location>
        <begin position="59"/>
        <end position="79"/>
    </location>
</feature>
<name>A0A836BRH2_9CHLO</name>
<keyword evidence="1" id="KW-1133">Transmembrane helix</keyword>
<keyword evidence="3" id="KW-1185">Reference proteome</keyword>
<feature type="transmembrane region" description="Helical" evidence="1">
    <location>
        <begin position="163"/>
        <end position="182"/>
    </location>
</feature>
<dbReference type="EMBL" id="JAEHOE010000117">
    <property type="protein sequence ID" value="KAG2486132.1"/>
    <property type="molecule type" value="Genomic_DNA"/>
</dbReference>
<comment type="caution">
    <text evidence="2">The sequence shown here is derived from an EMBL/GenBank/DDBJ whole genome shotgun (WGS) entry which is preliminary data.</text>
</comment>
<accession>A0A836BRH2</accession>
<gene>
    <name evidence="2" type="ORF">HYH03_015225</name>
</gene>
<feature type="transmembrane region" description="Helical" evidence="1">
    <location>
        <begin position="216"/>
        <end position="233"/>
    </location>
</feature>
<evidence type="ECO:0000313" key="3">
    <source>
        <dbReference type="Proteomes" id="UP000612055"/>
    </source>
</evidence>
<feature type="transmembrane region" description="Helical" evidence="1">
    <location>
        <begin position="245"/>
        <end position="267"/>
    </location>
</feature>
<feature type="transmembrane region" description="Helical" evidence="1">
    <location>
        <begin position="131"/>
        <end position="151"/>
    </location>
</feature>
<dbReference type="AlphaFoldDB" id="A0A836BRH2"/>
<sequence>MSSEFVDVFFPRTGRFLRRHVPGLVNAVFPPDLQLGSCKRPELEVSLGVHDVTMRWPSLVPLIILGLAIGMYGAVRLAVPYSGRRGRPPVATPACAISFAFYSVMCAAALWSHCLLPRSHAWQRPAIAADVAGTGACAFSAAYACLTGELGRPEGVAARTRKRHVLLVASAIFLAAFLGHDLPLVHELLYVGGSVAAAVVVGRHCRRRRKVGRQALWLRMVFGGAALALAGIPLDAAMCRALGPNANLCVTLFAGCDLLMAGLYCYVREEREAGEREGTEARKKE</sequence>
<feature type="transmembrane region" description="Helical" evidence="1">
    <location>
        <begin position="188"/>
        <end position="204"/>
    </location>
</feature>
<keyword evidence="1" id="KW-0472">Membrane</keyword>
<reference evidence="2" key="1">
    <citation type="journal article" date="2020" name="bioRxiv">
        <title>Comparative genomics of Chlamydomonas.</title>
        <authorList>
            <person name="Craig R.J."/>
            <person name="Hasan A.R."/>
            <person name="Ness R.W."/>
            <person name="Keightley P.D."/>
        </authorList>
    </citation>
    <scope>NUCLEOTIDE SEQUENCE</scope>
    <source>
        <strain evidence="2">CCAP 11/70</strain>
    </source>
</reference>
<dbReference type="Proteomes" id="UP000612055">
    <property type="component" value="Unassembled WGS sequence"/>
</dbReference>
<keyword evidence="1" id="KW-0812">Transmembrane</keyword>
<proteinExistence type="predicted"/>
<protein>
    <submittedName>
        <fullName evidence="2">Uncharacterized protein</fullName>
    </submittedName>
</protein>
<evidence type="ECO:0000313" key="2">
    <source>
        <dbReference type="EMBL" id="KAG2486132.1"/>
    </source>
</evidence>